<dbReference type="Gene3D" id="2.10.260.10">
    <property type="match status" value="1"/>
</dbReference>
<protein>
    <recommendedName>
        <fullName evidence="2">SpoVT-AbrB domain-containing protein</fullName>
    </recommendedName>
</protein>
<sequence>MKTTIDKAGRVVIPKSIRDRHRLAPGTEVDVIDSGDRLEFILPDDRDDAVLAEKGGRLVISAAAGKPTTLEEMLTVRDRLRESRFP</sequence>
<dbReference type="Pfam" id="PF04014">
    <property type="entry name" value="MazE_antitoxin"/>
    <property type="match status" value="1"/>
</dbReference>
<dbReference type="AlphaFoldDB" id="A0A1X1RRT6"/>
<evidence type="ECO:0000313" key="5">
    <source>
        <dbReference type="Proteomes" id="UP000193907"/>
    </source>
</evidence>
<organism evidence="3 5">
    <name type="scientific">Mycobacterium celatum</name>
    <dbReference type="NCBI Taxonomy" id="28045"/>
    <lineage>
        <taxon>Bacteria</taxon>
        <taxon>Bacillati</taxon>
        <taxon>Actinomycetota</taxon>
        <taxon>Actinomycetes</taxon>
        <taxon>Mycobacteriales</taxon>
        <taxon>Mycobacteriaceae</taxon>
        <taxon>Mycobacterium</taxon>
    </lineage>
</organism>
<reference evidence="3 5" key="1">
    <citation type="submission" date="2016-01" db="EMBL/GenBank/DDBJ databases">
        <title>The new phylogeny of the genus Mycobacterium.</title>
        <authorList>
            <person name="Tarcisio F."/>
            <person name="Conor M."/>
            <person name="Antonella G."/>
            <person name="Elisabetta G."/>
            <person name="Giulia F.S."/>
            <person name="Sara T."/>
            <person name="Anna F."/>
            <person name="Clotilde B."/>
            <person name="Roberto B."/>
            <person name="Veronica D.S."/>
            <person name="Fabio R."/>
            <person name="Monica P."/>
            <person name="Olivier J."/>
            <person name="Enrico T."/>
            <person name="Nicola S."/>
        </authorList>
    </citation>
    <scope>NUCLEOTIDE SEQUENCE [LARGE SCALE GENOMIC DNA]</scope>
    <source>
        <strain evidence="3 5">DSM 44243</strain>
    </source>
</reference>
<reference evidence="4 6" key="2">
    <citation type="journal article" date="2017" name="Infect. Genet. Evol.">
        <title>The new phylogeny of the genus Mycobacterium: The old and the news.</title>
        <authorList>
            <person name="Tortoli E."/>
            <person name="Fedrizzi T."/>
            <person name="Meehan C.J."/>
            <person name="Trovato A."/>
            <person name="Grottola A."/>
            <person name="Giacobazzi E."/>
            <person name="Serpini G.F."/>
            <person name="Tagliazucchi S."/>
            <person name="Fabio A."/>
            <person name="Bettua C."/>
            <person name="Bertorelli R."/>
            <person name="Frascaro F."/>
            <person name="De Sanctis V."/>
            <person name="Pecorari M."/>
            <person name="Jousson O."/>
            <person name="Segata N."/>
            <person name="Cirillo D.M."/>
        </authorList>
    </citation>
    <scope>NUCLEOTIDE SEQUENCE [LARGE SCALE GENOMIC DNA]</scope>
    <source>
        <strain evidence="4 6">NCTC 12882</strain>
    </source>
</reference>
<keyword evidence="1" id="KW-0238">DNA-binding</keyword>
<dbReference type="EMBL" id="PDKV01000003">
    <property type="protein sequence ID" value="PIB80282.1"/>
    <property type="molecule type" value="Genomic_DNA"/>
</dbReference>
<name>A0A1X1RRT6_MYCCE</name>
<accession>A0A1X1RRT6</accession>
<dbReference type="InterPro" id="IPR007159">
    <property type="entry name" value="SpoVT-AbrB_dom"/>
</dbReference>
<evidence type="ECO:0000313" key="6">
    <source>
        <dbReference type="Proteomes" id="UP000230971"/>
    </source>
</evidence>
<feature type="domain" description="SpoVT-AbrB" evidence="2">
    <location>
        <begin position="1"/>
        <end position="45"/>
    </location>
</feature>
<dbReference type="RefSeq" id="WP_062541180.1">
    <property type="nucleotide sequence ID" value="NZ_BBUN01000337.1"/>
</dbReference>
<dbReference type="SMART" id="SM00966">
    <property type="entry name" value="SpoVT_AbrB"/>
    <property type="match status" value="1"/>
</dbReference>
<dbReference type="InterPro" id="IPR037914">
    <property type="entry name" value="SpoVT-AbrB_sf"/>
</dbReference>
<dbReference type="EMBL" id="LQOM01000025">
    <property type="protein sequence ID" value="ORV14010.1"/>
    <property type="molecule type" value="Genomic_DNA"/>
</dbReference>
<dbReference type="PROSITE" id="PS51740">
    <property type="entry name" value="SPOVT_ABRB"/>
    <property type="match status" value="1"/>
</dbReference>
<dbReference type="Proteomes" id="UP000193907">
    <property type="component" value="Unassembled WGS sequence"/>
</dbReference>
<proteinExistence type="predicted"/>
<dbReference type="Proteomes" id="UP000230971">
    <property type="component" value="Unassembled WGS sequence"/>
</dbReference>
<dbReference type="GO" id="GO:0003677">
    <property type="term" value="F:DNA binding"/>
    <property type="evidence" value="ECO:0007669"/>
    <property type="project" value="UniProtKB-UniRule"/>
</dbReference>
<evidence type="ECO:0000259" key="2">
    <source>
        <dbReference type="PROSITE" id="PS51740"/>
    </source>
</evidence>
<dbReference type="NCBIfam" id="TIGR01439">
    <property type="entry name" value="lp_hng_hel_AbrB"/>
    <property type="match status" value="1"/>
</dbReference>
<dbReference type="SUPFAM" id="SSF89447">
    <property type="entry name" value="AbrB/MazE/MraZ-like"/>
    <property type="match status" value="1"/>
</dbReference>
<evidence type="ECO:0000313" key="4">
    <source>
        <dbReference type="EMBL" id="PIB80282.1"/>
    </source>
</evidence>
<keyword evidence="5" id="KW-1185">Reference proteome</keyword>
<comment type="caution">
    <text evidence="3">The sequence shown here is derived from an EMBL/GenBank/DDBJ whole genome shotgun (WGS) entry which is preliminary data.</text>
</comment>
<evidence type="ECO:0000313" key="3">
    <source>
        <dbReference type="EMBL" id="ORV14010.1"/>
    </source>
</evidence>
<gene>
    <name evidence="3" type="ORF">AWB95_10555</name>
    <name evidence="4" type="ORF">CQY23_04520</name>
</gene>
<evidence type="ECO:0000256" key="1">
    <source>
        <dbReference type="PROSITE-ProRule" id="PRU01076"/>
    </source>
</evidence>